<dbReference type="Pfam" id="PF00535">
    <property type="entry name" value="Glycos_transf_2"/>
    <property type="match status" value="1"/>
</dbReference>
<dbReference type="Gene3D" id="3.90.550.10">
    <property type="entry name" value="Spore Coat Polysaccharide Biosynthesis Protein SpsA, Chain A"/>
    <property type="match status" value="1"/>
</dbReference>
<gene>
    <name evidence="4" type="ORF">ACFSTF_03210</name>
</gene>
<dbReference type="RefSeq" id="WP_141189756.1">
    <property type="nucleotide sequence ID" value="NZ_JBHUMR010000007.1"/>
</dbReference>
<dbReference type="EMBL" id="JBHUMR010000007">
    <property type="protein sequence ID" value="MFD2616323.1"/>
    <property type="molecule type" value="Genomic_DNA"/>
</dbReference>
<evidence type="ECO:0000259" key="2">
    <source>
        <dbReference type="Pfam" id="PF00535"/>
    </source>
</evidence>
<keyword evidence="1 4" id="KW-0808">Transferase</keyword>
<dbReference type="PANTHER" id="PTHR43685:SF2">
    <property type="entry name" value="GLYCOSYLTRANSFERASE 2-LIKE DOMAIN-CONTAINING PROTEIN"/>
    <property type="match status" value="1"/>
</dbReference>
<keyword evidence="4" id="KW-0328">Glycosyltransferase</keyword>
<dbReference type="PANTHER" id="PTHR43685">
    <property type="entry name" value="GLYCOSYLTRANSFERASE"/>
    <property type="match status" value="1"/>
</dbReference>
<name>A0ABW5PN43_9BACI</name>
<dbReference type="InterPro" id="IPR029044">
    <property type="entry name" value="Nucleotide-diphossugar_trans"/>
</dbReference>
<dbReference type="SUPFAM" id="SSF53448">
    <property type="entry name" value="Nucleotide-diphospho-sugar transferases"/>
    <property type="match status" value="1"/>
</dbReference>
<evidence type="ECO:0000259" key="3">
    <source>
        <dbReference type="Pfam" id="PF02709"/>
    </source>
</evidence>
<dbReference type="GO" id="GO:0016757">
    <property type="term" value="F:glycosyltransferase activity"/>
    <property type="evidence" value="ECO:0007669"/>
    <property type="project" value="UniProtKB-KW"/>
</dbReference>
<feature type="domain" description="Galactosyltransferase C-terminal" evidence="3">
    <location>
        <begin position="199"/>
        <end position="262"/>
    </location>
</feature>
<evidence type="ECO:0000256" key="1">
    <source>
        <dbReference type="ARBA" id="ARBA00022679"/>
    </source>
</evidence>
<proteinExistence type="predicted"/>
<dbReference type="EC" id="2.4.-.-" evidence="4"/>
<dbReference type="InterPro" id="IPR001173">
    <property type="entry name" value="Glyco_trans_2-like"/>
</dbReference>
<sequence>MEIDVSVIIPSYNRYPQNLLTLYSLQNQSFDPSKMEVIFIDDGSTDETPCILNQFTPPFLFKYLRNDKNFGRSISRNIGIESSLGKIIILLDAEMIVDPDFVQNHYNHHQTEENQVVLGTFYYKSVYTCIFPEFDPVTKLKIENILKDKNLNLSSKELQLNKGNIVQLLSQQDIQAQKYQLLAHEAPYFPQILKHFGEQLSGYHLPWTTFLSGFVSIPRSLLDKIGGFEESFKGWGFEDTELGYRLYLAGAKFRYYPNVSAYHQEHPINYVNIYHDLMKNFYRYQEKYNTFEISVHILVLLEEIDMIEENLVVRQHKQLTQDYPDDFAHFKNGFHMILQKIAFLCSKDKTISNLLYELNLKDPKQWKQKLLSERDHINSLGHYQNFIKAFNTIEHLL</sequence>
<comment type="caution">
    <text evidence="4">The sequence shown here is derived from an EMBL/GenBank/DDBJ whole genome shotgun (WGS) entry which is preliminary data.</text>
</comment>
<evidence type="ECO:0000313" key="5">
    <source>
        <dbReference type="Proteomes" id="UP001597458"/>
    </source>
</evidence>
<reference evidence="5" key="1">
    <citation type="journal article" date="2019" name="Int. J. Syst. Evol. Microbiol.">
        <title>The Global Catalogue of Microorganisms (GCM) 10K type strain sequencing project: providing services to taxonomists for standard genome sequencing and annotation.</title>
        <authorList>
            <consortium name="The Broad Institute Genomics Platform"/>
            <consortium name="The Broad Institute Genome Sequencing Center for Infectious Disease"/>
            <person name="Wu L."/>
            <person name="Ma J."/>
        </authorList>
    </citation>
    <scope>NUCLEOTIDE SEQUENCE [LARGE SCALE GENOMIC DNA]</scope>
    <source>
        <strain evidence="5">TISTR 2241</strain>
    </source>
</reference>
<dbReference type="Pfam" id="PF02709">
    <property type="entry name" value="Glyco_transf_7C"/>
    <property type="match status" value="1"/>
</dbReference>
<accession>A0ABW5PN43</accession>
<dbReference type="Proteomes" id="UP001597458">
    <property type="component" value="Unassembled WGS sequence"/>
</dbReference>
<dbReference type="InterPro" id="IPR027791">
    <property type="entry name" value="Galactosyl_T_C"/>
</dbReference>
<protein>
    <submittedName>
        <fullName evidence="4">Glycosyltransferase family 2 protein</fullName>
        <ecNumber evidence="4">2.4.-.-</ecNumber>
    </submittedName>
</protein>
<feature type="domain" description="Glycosyltransferase 2-like" evidence="2">
    <location>
        <begin position="6"/>
        <end position="126"/>
    </location>
</feature>
<evidence type="ECO:0000313" key="4">
    <source>
        <dbReference type="EMBL" id="MFD2616323.1"/>
    </source>
</evidence>
<organism evidence="4 5">
    <name type="scientific">Terrilactibacillus laevilacticus</name>
    <dbReference type="NCBI Taxonomy" id="1380157"/>
    <lineage>
        <taxon>Bacteria</taxon>
        <taxon>Bacillati</taxon>
        <taxon>Bacillota</taxon>
        <taxon>Bacilli</taxon>
        <taxon>Bacillales</taxon>
        <taxon>Bacillaceae</taxon>
        <taxon>Terrilactibacillus</taxon>
    </lineage>
</organism>
<keyword evidence="5" id="KW-1185">Reference proteome</keyword>
<dbReference type="InterPro" id="IPR050834">
    <property type="entry name" value="Glycosyltransf_2"/>
</dbReference>